<protein>
    <recommendedName>
        <fullName evidence="4">Glycosyltransferase</fullName>
    </recommendedName>
</protein>
<organism evidence="2 3">
    <name type="scientific">Paracraurococcus lichenis</name>
    <dbReference type="NCBI Taxonomy" id="3064888"/>
    <lineage>
        <taxon>Bacteria</taxon>
        <taxon>Pseudomonadati</taxon>
        <taxon>Pseudomonadota</taxon>
        <taxon>Alphaproteobacteria</taxon>
        <taxon>Acetobacterales</taxon>
        <taxon>Roseomonadaceae</taxon>
        <taxon>Paracraurococcus</taxon>
    </lineage>
</organism>
<dbReference type="RefSeq" id="WP_305104718.1">
    <property type="nucleotide sequence ID" value="NZ_JAUTWS010000014.1"/>
</dbReference>
<evidence type="ECO:0008006" key="4">
    <source>
        <dbReference type="Google" id="ProtNLM"/>
    </source>
</evidence>
<evidence type="ECO:0000256" key="1">
    <source>
        <dbReference type="SAM" id="MobiDB-lite"/>
    </source>
</evidence>
<dbReference type="Proteomes" id="UP001243009">
    <property type="component" value="Unassembled WGS sequence"/>
</dbReference>
<name>A0ABT9E106_9PROT</name>
<dbReference type="EMBL" id="JAUTWS010000014">
    <property type="protein sequence ID" value="MDO9709851.1"/>
    <property type="molecule type" value="Genomic_DNA"/>
</dbReference>
<reference evidence="2 3" key="1">
    <citation type="submission" date="2023-08" db="EMBL/GenBank/DDBJ databases">
        <title>The draft genome sequence of Paracraurococcus sp. LOR1-02.</title>
        <authorList>
            <person name="Kingkaew E."/>
            <person name="Tanasupawat S."/>
        </authorList>
    </citation>
    <scope>NUCLEOTIDE SEQUENCE [LARGE SCALE GENOMIC DNA]</scope>
    <source>
        <strain evidence="2 3">LOR1-02</strain>
    </source>
</reference>
<dbReference type="SUPFAM" id="SSF53448">
    <property type="entry name" value="Nucleotide-diphospho-sugar transferases"/>
    <property type="match status" value="1"/>
</dbReference>
<comment type="caution">
    <text evidence="2">The sequence shown here is derived from an EMBL/GenBank/DDBJ whole genome shotgun (WGS) entry which is preliminary data.</text>
</comment>
<accession>A0ABT9E106</accession>
<evidence type="ECO:0000313" key="2">
    <source>
        <dbReference type="EMBL" id="MDO9709851.1"/>
    </source>
</evidence>
<evidence type="ECO:0000313" key="3">
    <source>
        <dbReference type="Proteomes" id="UP001243009"/>
    </source>
</evidence>
<gene>
    <name evidence="2" type="ORF">Q7A36_15975</name>
</gene>
<sequence>MATPMPPTLPRLAALRTVAIRPRAVVVVLAGPDPVLLVRCLGALALQRSGAGLWLAPEAFGVVVAPDGAAGPLSRALERLAPALPFRLRLMPEAAAPGWALRAAMEEASAWLGGEGPILVTEARAVPEPRWVARAFTALAGEADLVLGEVVPPGARPDAASRHAALLARLGARLDPDPIEPAPRPALNFGIRAGLLAAVGGLPAGTEGGLPGLLAALRRRDARIRRAPGLKVEAALPPALVEPAFAVWRRLRARRALRQFWTAGTGAHAPETPAFRRWAARLGLPAGALGRALAAPSFGLAWAAVAAASPVLAARRSLPPAALRRDILLARLLLALPRPAPIATEAAGTGEGKAGTVSRSKPRDCLVR</sequence>
<feature type="region of interest" description="Disordered" evidence="1">
    <location>
        <begin position="345"/>
        <end position="368"/>
    </location>
</feature>
<keyword evidence="3" id="KW-1185">Reference proteome</keyword>
<proteinExistence type="predicted"/>
<dbReference type="InterPro" id="IPR029044">
    <property type="entry name" value="Nucleotide-diphossugar_trans"/>
</dbReference>